<dbReference type="SUPFAM" id="SSF100950">
    <property type="entry name" value="NagB/RpiA/CoA transferase-like"/>
    <property type="match status" value="1"/>
</dbReference>
<gene>
    <name evidence="3" type="primary">rpiA</name>
    <name evidence="4" type="ORF">BN963_SGAL_01215</name>
    <name evidence="6" type="ORF">SAMN05660328_101498</name>
    <name evidence="5" type="ORF">SGADD02_00744</name>
</gene>
<dbReference type="InterPro" id="IPR050262">
    <property type="entry name" value="Ribose-5P_isomerase"/>
</dbReference>
<dbReference type="Gene3D" id="3.40.50.1360">
    <property type="match status" value="1"/>
</dbReference>
<evidence type="ECO:0000313" key="6">
    <source>
        <dbReference type="EMBL" id="SFU37773.1"/>
    </source>
</evidence>
<dbReference type="EMBL" id="FPBN01000001">
    <property type="protein sequence ID" value="SFU37773.1"/>
    <property type="molecule type" value="Genomic_DNA"/>
</dbReference>
<proteinExistence type="inferred from homology"/>
<protein>
    <recommendedName>
        <fullName evidence="3">Ribose-5-phosphate isomerase A</fullName>
        <ecNumber evidence="3">5.3.1.6</ecNumber>
    </recommendedName>
    <alternativeName>
        <fullName evidence="3">Phosphoriboisomerase A</fullName>
        <shortName evidence="3">PRI</shortName>
    </alternativeName>
</protein>
<dbReference type="NCBIfam" id="NF001924">
    <property type="entry name" value="PRK00702.1"/>
    <property type="match status" value="1"/>
</dbReference>
<reference evidence="4 7" key="2">
    <citation type="submission" date="2014-05" db="EMBL/GenBank/DDBJ databases">
        <title>Genome sequence of Streptococcus gallolyticus.</title>
        <authorList>
            <person name="Del Campo R."/>
        </authorList>
    </citation>
    <scope>NUCLEOTIDE SEQUENCE [LARGE SCALE GENOMIC DNA]</scope>
    <source>
        <strain evidence="4 7">LMG17956</strain>
    </source>
</reference>
<dbReference type="PANTHER" id="PTHR43748:SF3">
    <property type="entry name" value="RIBOSE-5-PHOSPHATE ISOMERASE 3, CHLOROPLASTIC-RELATED"/>
    <property type="match status" value="1"/>
</dbReference>
<reference evidence="9" key="5">
    <citation type="submission" date="2016-10" db="EMBL/GenBank/DDBJ databases">
        <authorList>
            <person name="Varghese N."/>
            <person name="Submissions S."/>
        </authorList>
    </citation>
    <scope>NUCLEOTIDE SEQUENCE [LARGE SCALE GENOMIC DNA]</scope>
    <source>
        <strain evidence="9">LMG 15572</strain>
    </source>
</reference>
<evidence type="ECO:0000256" key="2">
    <source>
        <dbReference type="ARBA" id="ARBA00023235"/>
    </source>
</evidence>
<reference evidence="6" key="4">
    <citation type="submission" date="2016-10" db="EMBL/GenBank/DDBJ databases">
        <authorList>
            <person name="de Groot N.N."/>
        </authorList>
    </citation>
    <scope>NUCLEOTIDE SEQUENCE [LARGE SCALE GENOMIC DNA]</scope>
    <source>
        <strain evidence="6">LMG 15572</strain>
    </source>
</reference>
<evidence type="ECO:0000256" key="3">
    <source>
        <dbReference type="HAMAP-Rule" id="MF_00170"/>
    </source>
</evidence>
<dbReference type="SUPFAM" id="SSF75445">
    <property type="entry name" value="D-ribose-5-phosphate isomerase (RpiA), lid domain"/>
    <property type="match status" value="1"/>
</dbReference>
<sequence length="224" mass="24289">MEKLKKMAGVTAAQYVKDGMVVGLGTGSTAYFFVEEIGRRMKEEGLKVVGVTTSSQTTAQAEGLGIPLKAVDDIDVIDVTVDGADEVDTNFNGIKGGGGALLMEKIVATPTKEYIWVVDESKMVDKLGAFKLPVEVVQYGADRIFREFEKKGYKPSYRMANGERFVTDMKNYIIDLDLGVIENPVELGKELKAMVGVVEHGLFNGMVNKVIVAGKDGVNILEAK</sequence>
<feature type="active site" description="Proton acceptor" evidence="3">
    <location>
        <position position="104"/>
    </location>
</feature>
<dbReference type="Proteomes" id="UP000027584">
    <property type="component" value="Unassembled WGS sequence"/>
</dbReference>
<keyword evidence="2 3" id="KW-0413">Isomerase</keyword>
<comment type="subunit">
    <text evidence="3">Homodimer.</text>
</comment>
<dbReference type="EC" id="5.3.1.6" evidence="3"/>
<feature type="binding site" evidence="3">
    <location>
        <begin position="26"/>
        <end position="29"/>
    </location>
    <ligand>
        <name>substrate</name>
    </ligand>
</feature>
<evidence type="ECO:0000313" key="5">
    <source>
        <dbReference type="EMBL" id="KXT71698.1"/>
    </source>
</evidence>
<dbReference type="EMBL" id="CCBC010000147">
    <property type="protein sequence ID" value="CDO18020.1"/>
    <property type="molecule type" value="Genomic_DNA"/>
</dbReference>
<dbReference type="HAMAP" id="MF_00170">
    <property type="entry name" value="Rib_5P_isom_A"/>
    <property type="match status" value="1"/>
</dbReference>
<dbReference type="RefSeq" id="WP_009854051.1">
    <property type="nucleotide sequence ID" value="NZ_CP054015.1"/>
</dbReference>
<dbReference type="UniPathway" id="UPA00115">
    <property type="reaction ID" value="UER00412"/>
</dbReference>
<dbReference type="FunFam" id="3.40.50.1360:FF:000001">
    <property type="entry name" value="Ribose-5-phosphate isomerase A"/>
    <property type="match status" value="1"/>
</dbReference>
<dbReference type="Proteomes" id="UP000070198">
    <property type="component" value="Unassembled WGS sequence"/>
</dbReference>
<dbReference type="GO" id="GO:0009052">
    <property type="term" value="P:pentose-phosphate shunt, non-oxidative branch"/>
    <property type="evidence" value="ECO:0007669"/>
    <property type="project" value="UniProtKB-UniRule"/>
</dbReference>
<evidence type="ECO:0000313" key="4">
    <source>
        <dbReference type="EMBL" id="CDO18020.1"/>
    </source>
</evidence>
<evidence type="ECO:0000313" key="9">
    <source>
        <dbReference type="Proteomes" id="UP000183629"/>
    </source>
</evidence>
<dbReference type="Gene3D" id="3.30.70.260">
    <property type="match status" value="1"/>
</dbReference>
<reference evidence="5 8" key="3">
    <citation type="submission" date="2016-01" db="EMBL/GenBank/DDBJ databases">
        <title>Highly variable Streptococcus oralis are common among viridans streptococci isolated from primates.</title>
        <authorList>
            <person name="Denapaite D."/>
            <person name="Rieger M."/>
            <person name="Koendgen S."/>
            <person name="Brueckner R."/>
            <person name="Ochigava I."/>
            <person name="Kappeler P."/>
            <person name="Maetz-Rensing K."/>
            <person name="Leendertz F."/>
            <person name="Hakenbeck R."/>
        </authorList>
    </citation>
    <scope>NUCLEOTIDE SEQUENCE [LARGE SCALE GENOMIC DNA]</scope>
    <source>
        <strain evidence="5 8">DD02</strain>
    </source>
</reference>
<accession>A0A060RH23</accession>
<dbReference type="PANTHER" id="PTHR43748">
    <property type="entry name" value="RIBOSE-5-PHOSPHATE ISOMERASE 3, CHLOROPLASTIC-RELATED"/>
    <property type="match status" value="1"/>
</dbReference>
<dbReference type="AlphaFoldDB" id="A0A060RH23"/>
<reference evidence="4 7" key="1">
    <citation type="submission" date="2014-02" db="EMBL/GenBank/DDBJ databases">
        <authorList>
            <person name="Manrique M."/>
        </authorList>
    </citation>
    <scope>NUCLEOTIDE SEQUENCE [LARGE SCALE GENOMIC DNA]</scope>
    <source>
        <strain evidence="4 7">LMG17956</strain>
    </source>
</reference>
<dbReference type="EMBL" id="LQOF01000117">
    <property type="protein sequence ID" value="KXT71698.1"/>
    <property type="molecule type" value="Genomic_DNA"/>
</dbReference>
<comment type="catalytic activity">
    <reaction evidence="1 3">
        <text>aldehydo-D-ribose 5-phosphate = D-ribulose 5-phosphate</text>
        <dbReference type="Rhea" id="RHEA:14657"/>
        <dbReference type="ChEBI" id="CHEBI:58121"/>
        <dbReference type="ChEBI" id="CHEBI:58273"/>
        <dbReference type="EC" id="5.3.1.6"/>
    </reaction>
</comment>
<keyword evidence="9" id="KW-1185">Reference proteome</keyword>
<name>A0A060RH23_9STRE</name>
<evidence type="ECO:0000313" key="8">
    <source>
        <dbReference type="Proteomes" id="UP000070198"/>
    </source>
</evidence>
<dbReference type="PATRIC" id="fig|315405.11.peg.854"/>
<dbReference type="Pfam" id="PF06026">
    <property type="entry name" value="Rib_5-P_isom_A"/>
    <property type="match status" value="1"/>
</dbReference>
<dbReference type="GeneID" id="57922015"/>
<feature type="binding site" evidence="3">
    <location>
        <begin position="95"/>
        <end position="98"/>
    </location>
    <ligand>
        <name>substrate</name>
    </ligand>
</feature>
<dbReference type="NCBIfam" id="TIGR00021">
    <property type="entry name" value="rpiA"/>
    <property type="match status" value="1"/>
</dbReference>
<dbReference type="GO" id="GO:0004751">
    <property type="term" value="F:ribose-5-phosphate isomerase activity"/>
    <property type="evidence" value="ECO:0007669"/>
    <property type="project" value="UniProtKB-UniRule"/>
</dbReference>
<evidence type="ECO:0000256" key="1">
    <source>
        <dbReference type="ARBA" id="ARBA00001713"/>
    </source>
</evidence>
<dbReference type="CDD" id="cd01398">
    <property type="entry name" value="RPI_A"/>
    <property type="match status" value="1"/>
</dbReference>
<dbReference type="InterPro" id="IPR020672">
    <property type="entry name" value="Ribose5P_isomerase_typA_subgr"/>
</dbReference>
<comment type="function">
    <text evidence="3">Catalyzes the reversible conversion of ribose-5-phosphate to ribulose 5-phosphate.</text>
</comment>
<dbReference type="InterPro" id="IPR037171">
    <property type="entry name" value="NagB/RpiA_transferase-like"/>
</dbReference>
<evidence type="ECO:0000313" key="7">
    <source>
        <dbReference type="Proteomes" id="UP000027584"/>
    </source>
</evidence>
<dbReference type="Proteomes" id="UP000183629">
    <property type="component" value="Unassembled WGS sequence"/>
</dbReference>
<comment type="similarity">
    <text evidence="3">Belongs to the ribose 5-phosphate isomerase family.</text>
</comment>
<dbReference type="InterPro" id="IPR004788">
    <property type="entry name" value="Ribose5P_isomerase_type_A"/>
</dbReference>
<organism evidence="4 7">
    <name type="scientific">Streptococcus gallolyticus</name>
    <dbReference type="NCBI Taxonomy" id="315405"/>
    <lineage>
        <taxon>Bacteria</taxon>
        <taxon>Bacillati</taxon>
        <taxon>Bacillota</taxon>
        <taxon>Bacilli</taxon>
        <taxon>Lactobacillales</taxon>
        <taxon>Streptococcaceae</taxon>
        <taxon>Streptococcus</taxon>
    </lineage>
</organism>
<feature type="binding site" evidence="3">
    <location>
        <begin position="82"/>
        <end position="85"/>
    </location>
    <ligand>
        <name>substrate</name>
    </ligand>
</feature>
<feature type="binding site" evidence="3">
    <location>
        <position position="122"/>
    </location>
    <ligand>
        <name>substrate</name>
    </ligand>
</feature>
<comment type="pathway">
    <text evidence="3">Carbohydrate degradation; pentose phosphate pathway; D-ribose 5-phosphate from D-ribulose 5-phosphate (non-oxidative stage): step 1/1.</text>
</comment>